<keyword evidence="2" id="KW-0645">Protease</keyword>
<dbReference type="SUPFAM" id="SSF54001">
    <property type="entry name" value="Cysteine proteinases"/>
    <property type="match status" value="1"/>
</dbReference>
<keyword evidence="3 6" id="KW-0732">Signal</keyword>
<keyword evidence="9" id="KW-1185">Reference proteome</keyword>
<dbReference type="PANTHER" id="PTHR47360">
    <property type="entry name" value="MUREIN DD-ENDOPEPTIDASE MEPS/MUREIN LD-CARBOXYPEPTIDASE"/>
    <property type="match status" value="1"/>
</dbReference>
<evidence type="ECO:0000256" key="1">
    <source>
        <dbReference type="ARBA" id="ARBA00007074"/>
    </source>
</evidence>
<dbReference type="InterPro" id="IPR000064">
    <property type="entry name" value="NLP_P60_dom"/>
</dbReference>
<dbReference type="Pfam" id="PF00877">
    <property type="entry name" value="NLPC_P60"/>
    <property type="match status" value="1"/>
</dbReference>
<dbReference type="GO" id="GO:0008234">
    <property type="term" value="F:cysteine-type peptidase activity"/>
    <property type="evidence" value="ECO:0007669"/>
    <property type="project" value="UniProtKB-KW"/>
</dbReference>
<evidence type="ECO:0000313" key="9">
    <source>
        <dbReference type="Proteomes" id="UP000291106"/>
    </source>
</evidence>
<protein>
    <submittedName>
        <fullName evidence="8">Peptidase P60</fullName>
    </submittedName>
</protein>
<dbReference type="PROSITE" id="PS51257">
    <property type="entry name" value="PROKAR_LIPOPROTEIN"/>
    <property type="match status" value="1"/>
</dbReference>
<dbReference type="InterPro" id="IPR038765">
    <property type="entry name" value="Papain-like_cys_pep_sf"/>
</dbReference>
<keyword evidence="4" id="KW-0378">Hydrolase</keyword>
<reference evidence="8 9" key="1">
    <citation type="submission" date="2019-02" db="EMBL/GenBank/DDBJ databases">
        <title>Shewanella sp. D4-2 isolated from Dokdo Island.</title>
        <authorList>
            <person name="Baek K."/>
        </authorList>
    </citation>
    <scope>NUCLEOTIDE SEQUENCE [LARGE SCALE GENOMIC DNA]</scope>
    <source>
        <strain evidence="8 9">D4-2</strain>
    </source>
</reference>
<organism evidence="8 9">
    <name type="scientific">Shewanella maritima</name>
    <dbReference type="NCBI Taxonomy" id="2520507"/>
    <lineage>
        <taxon>Bacteria</taxon>
        <taxon>Pseudomonadati</taxon>
        <taxon>Pseudomonadota</taxon>
        <taxon>Gammaproteobacteria</taxon>
        <taxon>Alteromonadales</taxon>
        <taxon>Shewanellaceae</taxon>
        <taxon>Shewanella</taxon>
    </lineage>
</organism>
<evidence type="ECO:0000256" key="3">
    <source>
        <dbReference type="ARBA" id="ARBA00022729"/>
    </source>
</evidence>
<feature type="chain" id="PRO_5019283864" evidence="6">
    <location>
        <begin position="26"/>
        <end position="165"/>
    </location>
</feature>
<dbReference type="PANTHER" id="PTHR47360:SF1">
    <property type="entry name" value="ENDOPEPTIDASE NLPC-RELATED"/>
    <property type="match status" value="1"/>
</dbReference>
<name>A0A411PHL6_9GAMM</name>
<dbReference type="Gene3D" id="3.90.1720.10">
    <property type="entry name" value="endopeptidase domain like (from Nostoc punctiforme)"/>
    <property type="match status" value="1"/>
</dbReference>
<dbReference type="RefSeq" id="WP_130599907.1">
    <property type="nucleotide sequence ID" value="NZ_CP036200.1"/>
</dbReference>
<dbReference type="Proteomes" id="UP000291106">
    <property type="component" value="Chromosome"/>
</dbReference>
<evidence type="ECO:0000259" key="7">
    <source>
        <dbReference type="PROSITE" id="PS51935"/>
    </source>
</evidence>
<evidence type="ECO:0000313" key="8">
    <source>
        <dbReference type="EMBL" id="QBF83111.1"/>
    </source>
</evidence>
<dbReference type="EMBL" id="CP036200">
    <property type="protein sequence ID" value="QBF83111.1"/>
    <property type="molecule type" value="Genomic_DNA"/>
</dbReference>
<accession>A0A411PHL6</accession>
<keyword evidence="5" id="KW-0788">Thiol protease</keyword>
<feature type="signal peptide" evidence="6">
    <location>
        <begin position="1"/>
        <end position="25"/>
    </location>
</feature>
<dbReference type="PROSITE" id="PS51935">
    <property type="entry name" value="NLPC_P60"/>
    <property type="match status" value="1"/>
</dbReference>
<proteinExistence type="inferred from homology"/>
<evidence type="ECO:0000256" key="5">
    <source>
        <dbReference type="ARBA" id="ARBA00022807"/>
    </source>
</evidence>
<evidence type="ECO:0000256" key="2">
    <source>
        <dbReference type="ARBA" id="ARBA00022670"/>
    </source>
</evidence>
<feature type="domain" description="NlpC/P60" evidence="7">
    <location>
        <begin position="42"/>
        <end position="164"/>
    </location>
</feature>
<comment type="similarity">
    <text evidence="1">Belongs to the peptidase C40 family.</text>
</comment>
<evidence type="ECO:0000256" key="6">
    <source>
        <dbReference type="SAM" id="SignalP"/>
    </source>
</evidence>
<dbReference type="KEGG" id="smai:EXU30_10705"/>
<dbReference type="InterPro" id="IPR052062">
    <property type="entry name" value="Murein_DD/LD_carboxypeptidase"/>
</dbReference>
<dbReference type="AlphaFoldDB" id="A0A411PHL6"/>
<dbReference type="OrthoDB" id="9807055at2"/>
<gene>
    <name evidence="8" type="ORF">EXU30_10705</name>
</gene>
<dbReference type="GO" id="GO:0006508">
    <property type="term" value="P:proteolysis"/>
    <property type="evidence" value="ECO:0007669"/>
    <property type="project" value="UniProtKB-KW"/>
</dbReference>
<evidence type="ECO:0000256" key="4">
    <source>
        <dbReference type="ARBA" id="ARBA00022801"/>
    </source>
</evidence>
<sequence length="165" mass="18384">MCSFARVLNVIVVAVLLTLTACSSAPPPQSTPSSQTSKVTQANWNEARIRAFYQQWQGVPYRLGGMDKRGTDCSGLVVLAYQSLVGGSIPRTTEQQTSLGYKVAKSELQAGDLVFFKTSWRGRHVGIYLSNRQFLHVSSSRGVMISSLDNVYWQPRYWFASRLVN</sequence>